<evidence type="ECO:0000313" key="2">
    <source>
        <dbReference type="EMBL" id="BCF95274.1"/>
    </source>
</evidence>
<dbReference type="KEGG" id="plad:PPGU16_83410"/>
<dbReference type="Proteomes" id="UP000510888">
    <property type="component" value="Plasmid PPGU16_p2"/>
</dbReference>
<reference evidence="2 3" key="1">
    <citation type="journal article" date="2020" name="Genes (Basel)">
        <title>Genomic Comparison of Insect Gut Symbionts from Divergent Burkholderia Subclades.</title>
        <authorList>
            <person name="Takeshita K."/>
            <person name="Kikuchi Y."/>
        </authorList>
    </citation>
    <scope>NUCLEOTIDE SEQUENCE [LARGE SCALE GENOMIC DNA]</scope>
    <source>
        <strain evidence="2 3">PGU16</strain>
        <plasmid evidence="2 3">PPGU16_p2</plasmid>
    </source>
</reference>
<feature type="transmembrane region" description="Helical" evidence="1">
    <location>
        <begin position="21"/>
        <end position="43"/>
    </location>
</feature>
<geneLocation type="plasmid" evidence="2 3">
    <name>PPGU16_p2</name>
</geneLocation>
<sequence>MKASVGVHPLDSKTGRFVRGSVLALGSVIMIAGLVIGFSGAALRAHGELDRASTALLLVVVCALGAGGYALVRFARP</sequence>
<keyword evidence="2" id="KW-0614">Plasmid</keyword>
<protein>
    <submittedName>
        <fullName evidence="2">Uncharacterized protein</fullName>
    </submittedName>
</protein>
<dbReference type="EMBL" id="AP023177">
    <property type="protein sequence ID" value="BCF95274.1"/>
    <property type="molecule type" value="Genomic_DNA"/>
</dbReference>
<keyword evidence="1" id="KW-0472">Membrane</keyword>
<organism evidence="2 3">
    <name type="scientific">Paraburkholderia largidicola</name>
    <dbReference type="NCBI Taxonomy" id="3014751"/>
    <lineage>
        <taxon>Bacteria</taxon>
        <taxon>Pseudomonadati</taxon>
        <taxon>Pseudomonadota</taxon>
        <taxon>Betaproteobacteria</taxon>
        <taxon>Burkholderiales</taxon>
        <taxon>Burkholderiaceae</taxon>
        <taxon>Paraburkholderia</taxon>
    </lineage>
</organism>
<keyword evidence="3" id="KW-1185">Reference proteome</keyword>
<keyword evidence="1" id="KW-0812">Transmembrane</keyword>
<gene>
    <name evidence="2" type="ORF">PPGU16_83410</name>
</gene>
<proteinExistence type="predicted"/>
<dbReference type="AlphaFoldDB" id="A0A7I8C2L3"/>
<evidence type="ECO:0000313" key="3">
    <source>
        <dbReference type="Proteomes" id="UP000510888"/>
    </source>
</evidence>
<keyword evidence="1" id="KW-1133">Transmembrane helix</keyword>
<feature type="transmembrane region" description="Helical" evidence="1">
    <location>
        <begin position="55"/>
        <end position="72"/>
    </location>
</feature>
<evidence type="ECO:0000256" key="1">
    <source>
        <dbReference type="SAM" id="Phobius"/>
    </source>
</evidence>
<name>A0A7I8C2L3_9BURK</name>
<accession>A0A7I8C2L3</accession>